<dbReference type="Gene3D" id="1.10.10.10">
    <property type="entry name" value="Winged helix-like DNA-binding domain superfamily/Winged helix DNA-binding domain"/>
    <property type="match status" value="1"/>
</dbReference>
<dbReference type="eggNOG" id="COG1725">
    <property type="taxonomic scope" value="Bacteria"/>
</dbReference>
<evidence type="ECO:0000256" key="3">
    <source>
        <dbReference type="ARBA" id="ARBA00023163"/>
    </source>
</evidence>
<dbReference type="Proteomes" id="UP000003835">
    <property type="component" value="Unassembled WGS sequence"/>
</dbReference>
<dbReference type="InterPro" id="IPR036390">
    <property type="entry name" value="WH_DNA-bd_sf"/>
</dbReference>
<dbReference type="PROSITE" id="PS50949">
    <property type="entry name" value="HTH_GNTR"/>
    <property type="match status" value="1"/>
</dbReference>
<feature type="domain" description="HTH gntR-type" evidence="4">
    <location>
        <begin position="12"/>
        <end position="80"/>
    </location>
</feature>
<accession>B4W411</accession>
<evidence type="ECO:0000259" key="4">
    <source>
        <dbReference type="PROSITE" id="PS50949"/>
    </source>
</evidence>
<dbReference type="InterPro" id="IPR000524">
    <property type="entry name" value="Tscrpt_reg_HTH_GntR"/>
</dbReference>
<dbReference type="HOGENOM" id="CLU_849007_0_0_3"/>
<dbReference type="SMART" id="SM00345">
    <property type="entry name" value="HTH_GNTR"/>
    <property type="match status" value="1"/>
</dbReference>
<dbReference type="AlphaFoldDB" id="B4W411"/>
<evidence type="ECO:0000256" key="2">
    <source>
        <dbReference type="ARBA" id="ARBA00023125"/>
    </source>
</evidence>
<dbReference type="SUPFAM" id="SSF46785">
    <property type="entry name" value="Winged helix' DNA-binding domain"/>
    <property type="match status" value="1"/>
</dbReference>
<dbReference type="STRING" id="118168.MC7420_4305"/>
<dbReference type="OrthoDB" id="9801546at2"/>
<dbReference type="PANTHER" id="PTHR38445">
    <property type="entry name" value="HTH-TYPE TRANSCRIPTIONAL REPRESSOR YTRA"/>
    <property type="match status" value="1"/>
</dbReference>
<proteinExistence type="predicted"/>
<keyword evidence="6" id="KW-1185">Reference proteome</keyword>
<dbReference type="EMBL" id="DS989876">
    <property type="protein sequence ID" value="EDX71118.1"/>
    <property type="molecule type" value="Genomic_DNA"/>
</dbReference>
<name>B4W411_9CYAN</name>
<organism evidence="5 6">
    <name type="scientific">Coleofasciculus chthonoplastes PCC 7420</name>
    <dbReference type="NCBI Taxonomy" id="118168"/>
    <lineage>
        <taxon>Bacteria</taxon>
        <taxon>Bacillati</taxon>
        <taxon>Cyanobacteriota</taxon>
        <taxon>Cyanophyceae</taxon>
        <taxon>Coleofasciculales</taxon>
        <taxon>Coleofasciculaceae</taxon>
        <taxon>Coleofasciculus</taxon>
    </lineage>
</organism>
<evidence type="ECO:0000313" key="5">
    <source>
        <dbReference type="EMBL" id="EDX71118.1"/>
    </source>
</evidence>
<dbReference type="InterPro" id="IPR036388">
    <property type="entry name" value="WH-like_DNA-bd_sf"/>
</dbReference>
<keyword evidence="3" id="KW-0804">Transcription</keyword>
<dbReference type="RefSeq" id="WP_006106028.1">
    <property type="nucleotide sequence ID" value="NZ_DS989876.1"/>
</dbReference>
<evidence type="ECO:0000256" key="1">
    <source>
        <dbReference type="ARBA" id="ARBA00023015"/>
    </source>
</evidence>
<dbReference type="GO" id="GO:0003700">
    <property type="term" value="F:DNA-binding transcription factor activity"/>
    <property type="evidence" value="ECO:0007669"/>
    <property type="project" value="InterPro"/>
</dbReference>
<sequence>MVQHHIQPDSEIPASKQLFDQIQFAIASRQYPPGHKLPSTRQLAMETGLHRNTISKVYRQLEETGLVASIAGSGIYVKAQGHEGGTQRQSPILKQYPQASSIVQQSLDELLSQGCSLNEARELFLAEIDWRLRCSARVLVTVESRDMGAGELMVQELESALGIPVQLVPLEELEQTLERTNSGTVVTSRYFIQKAEAIAAPKSVRVIPVDIHDYGEEIEIVKTLPKDSCLGCVSLSGGILRIVDVIIHSLRGDDLLLITAQVNDKYKLNALVRSARTIISDQASYDAVKRAILDARDDLIRPPKLVCSENYIGTKSINLLKRELGLG</sequence>
<dbReference type="Pfam" id="PF00392">
    <property type="entry name" value="GntR"/>
    <property type="match status" value="1"/>
</dbReference>
<protein>
    <submittedName>
        <fullName evidence="5">Transcriptional regulator, GntR family protein</fullName>
    </submittedName>
</protein>
<dbReference type="GO" id="GO:0003677">
    <property type="term" value="F:DNA binding"/>
    <property type="evidence" value="ECO:0007669"/>
    <property type="project" value="UniProtKB-KW"/>
</dbReference>
<dbReference type="CDD" id="cd07377">
    <property type="entry name" value="WHTH_GntR"/>
    <property type="match status" value="1"/>
</dbReference>
<keyword evidence="1" id="KW-0805">Transcription regulation</keyword>
<keyword evidence="2" id="KW-0238">DNA-binding</keyword>
<gene>
    <name evidence="5" type="ORF">MC7420_4305</name>
</gene>
<dbReference type="PRINTS" id="PR00035">
    <property type="entry name" value="HTHGNTR"/>
</dbReference>
<dbReference type="PANTHER" id="PTHR38445:SF9">
    <property type="entry name" value="HTH-TYPE TRANSCRIPTIONAL REPRESSOR YTRA"/>
    <property type="match status" value="1"/>
</dbReference>
<evidence type="ECO:0000313" key="6">
    <source>
        <dbReference type="Proteomes" id="UP000003835"/>
    </source>
</evidence>
<reference evidence="5 6" key="1">
    <citation type="submission" date="2008-07" db="EMBL/GenBank/DDBJ databases">
        <authorList>
            <person name="Tandeau de Marsac N."/>
            <person name="Ferriera S."/>
            <person name="Johnson J."/>
            <person name="Kravitz S."/>
            <person name="Beeson K."/>
            <person name="Sutton G."/>
            <person name="Rogers Y.-H."/>
            <person name="Friedman R."/>
            <person name="Frazier M."/>
            <person name="Venter J.C."/>
        </authorList>
    </citation>
    <scope>NUCLEOTIDE SEQUENCE [LARGE SCALE GENOMIC DNA]</scope>
    <source>
        <strain evidence="5 6">PCC 7420</strain>
    </source>
</reference>